<name>A0A8H3C4B5_9AGAM</name>
<reference evidence="2" key="1">
    <citation type="submission" date="2021-01" db="EMBL/GenBank/DDBJ databases">
        <authorList>
            <person name="Kaushik A."/>
        </authorList>
    </citation>
    <scope>NUCLEOTIDE SEQUENCE</scope>
    <source>
        <strain evidence="2">AG2-2IIIB</strain>
    </source>
</reference>
<accession>A0A8H3C4B5</accession>
<protein>
    <submittedName>
        <fullName evidence="2">Uncharacterized protein</fullName>
    </submittedName>
</protein>
<evidence type="ECO:0000313" key="3">
    <source>
        <dbReference type="Proteomes" id="UP000663843"/>
    </source>
</evidence>
<evidence type="ECO:0000313" key="2">
    <source>
        <dbReference type="EMBL" id="CAE6473723.1"/>
    </source>
</evidence>
<comment type="caution">
    <text evidence="2">The sequence shown here is derived from an EMBL/GenBank/DDBJ whole genome shotgun (WGS) entry which is preliminary data.</text>
</comment>
<dbReference type="EMBL" id="CAJMWT010003532">
    <property type="protein sequence ID" value="CAE6473723.1"/>
    <property type="molecule type" value="Genomic_DNA"/>
</dbReference>
<feature type="compositionally biased region" description="Low complexity" evidence="1">
    <location>
        <begin position="129"/>
        <end position="142"/>
    </location>
</feature>
<proteinExistence type="predicted"/>
<gene>
    <name evidence="2" type="ORF">RDB_LOCUS109707</name>
</gene>
<evidence type="ECO:0000256" key="1">
    <source>
        <dbReference type="SAM" id="MobiDB-lite"/>
    </source>
</evidence>
<dbReference type="PANTHER" id="PTHR38846">
    <property type="entry name" value="C3H1-TYPE DOMAIN-CONTAINING PROTEIN"/>
    <property type="match status" value="1"/>
</dbReference>
<dbReference type="PANTHER" id="PTHR38846:SF1">
    <property type="entry name" value="C3H1-TYPE DOMAIN-CONTAINING PROTEIN"/>
    <property type="match status" value="1"/>
</dbReference>
<dbReference type="Proteomes" id="UP000663843">
    <property type="component" value="Unassembled WGS sequence"/>
</dbReference>
<sequence length="317" mass="35967">MLFAGYVGFRSLSASSGIHTQLALRYFLQHRYSTSIGSSKGSLGAPVVRPRGASIQYPSFRRIYRSKGQENQIVVSGRTRQPYSFLKFHVFSHSPLLLWCATRTMASGVLGSPAQVKLPKLTTLSMAYSTDQSKSSDSTTTQEPPPKGLRTNLEAFFSNYPDFDYDPSKPCMDEFKRLTKWAGWKKKSDEFEEARKGMNEALTDQFNAIYGKDPKDIVAWRNLCSALNLAEIPTEVSACKKLIRSLYINIVDLVDQPVTDVRVGYFRTEHELARYTREHEKFYSLQAAKAGALLKSLLCFVEQPRRKHISRPKLRRA</sequence>
<dbReference type="AlphaFoldDB" id="A0A8H3C4B5"/>
<feature type="region of interest" description="Disordered" evidence="1">
    <location>
        <begin position="129"/>
        <end position="149"/>
    </location>
</feature>
<organism evidence="2 3">
    <name type="scientific">Rhizoctonia solani</name>
    <dbReference type="NCBI Taxonomy" id="456999"/>
    <lineage>
        <taxon>Eukaryota</taxon>
        <taxon>Fungi</taxon>
        <taxon>Dikarya</taxon>
        <taxon>Basidiomycota</taxon>
        <taxon>Agaricomycotina</taxon>
        <taxon>Agaricomycetes</taxon>
        <taxon>Cantharellales</taxon>
        <taxon>Ceratobasidiaceae</taxon>
        <taxon>Rhizoctonia</taxon>
    </lineage>
</organism>